<evidence type="ECO:0000313" key="2">
    <source>
        <dbReference type="EMBL" id="NGY03152.1"/>
    </source>
</evidence>
<sequence length="361" mass="38496">MNTGPAARNRRRMMALACTPALMAATIAAPAFAGDVTLPPISVGAGLRTSFTHTDIDGSSPKANDFSLDSARIYISGAALPFLKFSFDTDYDGGDSKLTVIDAIARFEFSPTMNIWAGRFLPPSDRANLNGPYYSNEWGFATEGIEDGFPFYAAGRDNGVAYWGDFGKLKVSVGGFDVPATDASSADSNHIVTAGRIQYDFWDAEPGYYLNGTYYGDKDILALGVAAQHANGDTALTADGLMEKKIGGGGVVSLEGEYAHYDAPFSGYGYAGQKSSDGGFGLAAYLFPQKIGIGQIQLLGKYASNSYDVPGPDVKRSTTEGDINYVIKSFNARLSLFFMDVNYTHAPGDYTQVGLGLQVQI</sequence>
<comment type="caution">
    <text evidence="2">The sequence shown here is derived from an EMBL/GenBank/DDBJ whole genome shotgun (WGS) entry which is preliminary data.</text>
</comment>
<reference evidence="2 3" key="1">
    <citation type="journal article" date="2014" name="Int. J. Syst. Evol. Microbiol.">
        <title>Solimonas terrae sp. nov., isolated from soil.</title>
        <authorList>
            <person name="Kim S.J."/>
            <person name="Moon J.Y."/>
            <person name="Weon H.Y."/>
            <person name="Ahn J.H."/>
            <person name="Chen W.M."/>
            <person name="Kwon S.W."/>
        </authorList>
    </citation>
    <scope>NUCLEOTIDE SEQUENCE [LARGE SCALE GENOMIC DNA]</scope>
    <source>
        <strain evidence="2 3">KIS83-12</strain>
    </source>
</reference>
<feature type="chain" id="PRO_5026823600" description="Porin" evidence="1">
    <location>
        <begin position="34"/>
        <end position="361"/>
    </location>
</feature>
<dbReference type="Proteomes" id="UP000472676">
    <property type="component" value="Unassembled WGS sequence"/>
</dbReference>
<evidence type="ECO:0000313" key="3">
    <source>
        <dbReference type="Proteomes" id="UP000472676"/>
    </source>
</evidence>
<dbReference type="SUPFAM" id="SSF56935">
    <property type="entry name" value="Porins"/>
    <property type="match status" value="1"/>
</dbReference>
<name>A0A6M2BJG6_9GAMM</name>
<evidence type="ECO:0008006" key="4">
    <source>
        <dbReference type="Google" id="ProtNLM"/>
    </source>
</evidence>
<proteinExistence type="predicted"/>
<dbReference type="RefSeq" id="WP_166250583.1">
    <property type="nucleotide sequence ID" value="NZ_JAAMOW010000001.1"/>
</dbReference>
<dbReference type="Gene3D" id="2.40.160.10">
    <property type="entry name" value="Porin"/>
    <property type="match status" value="1"/>
</dbReference>
<keyword evidence="3" id="KW-1185">Reference proteome</keyword>
<accession>A0A6M2BJG6</accession>
<dbReference type="EMBL" id="JAAMOW010000001">
    <property type="protein sequence ID" value="NGY03152.1"/>
    <property type="molecule type" value="Genomic_DNA"/>
</dbReference>
<keyword evidence="1" id="KW-0732">Signal</keyword>
<evidence type="ECO:0000256" key="1">
    <source>
        <dbReference type="SAM" id="SignalP"/>
    </source>
</evidence>
<dbReference type="AlphaFoldDB" id="A0A6M2BJG6"/>
<feature type="signal peptide" evidence="1">
    <location>
        <begin position="1"/>
        <end position="33"/>
    </location>
</feature>
<organism evidence="2 3">
    <name type="scientific">Solimonas terrae</name>
    <dbReference type="NCBI Taxonomy" id="1396819"/>
    <lineage>
        <taxon>Bacteria</taxon>
        <taxon>Pseudomonadati</taxon>
        <taxon>Pseudomonadota</taxon>
        <taxon>Gammaproteobacteria</taxon>
        <taxon>Nevskiales</taxon>
        <taxon>Nevskiaceae</taxon>
        <taxon>Solimonas</taxon>
    </lineage>
</organism>
<dbReference type="InterPro" id="IPR023614">
    <property type="entry name" value="Porin_dom_sf"/>
</dbReference>
<protein>
    <recommendedName>
        <fullName evidence="4">Porin</fullName>
    </recommendedName>
</protein>
<gene>
    <name evidence="2" type="ORF">G7Y85_00090</name>
</gene>